<dbReference type="RefSeq" id="XP_023438316.1">
    <property type="nucleotide sequence ID" value="XM_023571275.1"/>
</dbReference>
<dbReference type="VEuPathDB" id="FungiDB:FFUJ_14094"/>
<keyword evidence="2" id="KW-1185">Reference proteome</keyword>
<sequence>MWLPTTADTPKLIDVLRKLGINDSTSDSASTCTIRSYETRYYFARTSPESDSPLDAISIATTSEVDKEIDPSDGLMPGAQAITEDPGFEGKIHLMNGRKVVLTAGSSGTVSQRMSCS</sequence>
<protein>
    <submittedName>
        <fullName evidence="1">Uncharacterized protein</fullName>
    </submittedName>
</protein>
<dbReference type="EMBL" id="HF679034">
    <property type="protein sequence ID" value="CCT76270.1"/>
    <property type="molecule type" value="Genomic_DNA"/>
</dbReference>
<dbReference type="HOGENOM" id="CLU_2133641_0_0_1"/>
<proteinExistence type="predicted"/>
<organism evidence="1 2">
    <name type="scientific">Gibberella fujikuroi (strain CBS 195.34 / IMI 58289 / NRRL A-6831)</name>
    <name type="common">Bakanae and foot rot disease fungus</name>
    <name type="synonym">Fusarium fujikuroi</name>
    <dbReference type="NCBI Taxonomy" id="1279085"/>
    <lineage>
        <taxon>Eukaryota</taxon>
        <taxon>Fungi</taxon>
        <taxon>Dikarya</taxon>
        <taxon>Ascomycota</taxon>
        <taxon>Pezizomycotina</taxon>
        <taxon>Sordariomycetes</taxon>
        <taxon>Hypocreomycetidae</taxon>
        <taxon>Hypocreales</taxon>
        <taxon>Nectriaceae</taxon>
        <taxon>Fusarium</taxon>
        <taxon>Fusarium fujikuroi species complex</taxon>
    </lineage>
</organism>
<evidence type="ECO:0000313" key="1">
    <source>
        <dbReference type="EMBL" id="CCT76270.1"/>
    </source>
</evidence>
<name>S0EQ47_GIBF5</name>
<gene>
    <name evidence="1" type="ORF">FFUJ_14094</name>
</gene>
<reference evidence="2" key="1">
    <citation type="journal article" date="2013" name="PLoS Pathog.">
        <title>Deciphering the cryptic genome: genome-wide analyses of the rice pathogen Fusarium fujikuroi reveal complex regulation of secondary metabolism and novel metabolites.</title>
        <authorList>
            <person name="Wiemann P."/>
            <person name="Sieber C.M."/>
            <person name="von Bargen K.W."/>
            <person name="Studt L."/>
            <person name="Niehaus E.M."/>
            <person name="Espino J.J."/>
            <person name="Huss K."/>
            <person name="Michielse C.B."/>
            <person name="Albermann S."/>
            <person name="Wagner D."/>
            <person name="Bergner S.V."/>
            <person name="Connolly L.R."/>
            <person name="Fischer A."/>
            <person name="Reuter G."/>
            <person name="Kleigrewe K."/>
            <person name="Bald T."/>
            <person name="Wingfield B.D."/>
            <person name="Ophir R."/>
            <person name="Freeman S."/>
            <person name="Hippler M."/>
            <person name="Smith K.M."/>
            <person name="Brown D.W."/>
            <person name="Proctor R.H."/>
            <person name="Munsterkotter M."/>
            <person name="Freitag M."/>
            <person name="Humpf H.U."/>
            <person name="Guldener U."/>
            <person name="Tudzynski B."/>
        </authorList>
    </citation>
    <scope>NUCLEOTIDE SEQUENCE [LARGE SCALE GENOMIC DNA]</scope>
    <source>
        <strain evidence="2">CBS 195.34 / IMI 58289 / NRRL A-6831</strain>
    </source>
</reference>
<evidence type="ECO:0000313" key="2">
    <source>
        <dbReference type="Proteomes" id="UP000016800"/>
    </source>
</evidence>
<accession>S0EQ47</accession>
<dbReference type="Proteomes" id="UP000016800">
    <property type="component" value="Chromosome XII"/>
</dbReference>
<dbReference type="GeneID" id="35407546"/>
<dbReference type="AlphaFoldDB" id="S0EQ47"/>